<dbReference type="AlphaFoldDB" id="A0A179F6C4"/>
<sequence length="329" mass="37137">MKLVVSLVVITSITTSQSHDIDACVRLCIEETLHHRCNGSSENADSCPCGGDLPFSHLDDINECISKLRCKRGDSWRYVQGSRPFSSKGPRAWFQSRHNKGLAGLESTNNIYDAEQLETPSTERKSSSLSITFIVIIVVAVVVFFCILAGVLYWYLRRRRKRATPTEMKALATGDKDLSSIVPGHAELSGSQELVHELDSIAPSKPKSVDITGHIPEIDSKPLPKTPGVPVPQLKRLMRSKSHIAFCLTPEVPREKPHSIMSDKETQDVVTGVDLDDQKRRNTLELDALRKRRTELEKERWFLERLKEIEVEDKRLRQRISEIEEQASS</sequence>
<keyword evidence="2" id="KW-0472">Membrane</keyword>
<evidence type="ECO:0008006" key="6">
    <source>
        <dbReference type="Google" id="ProtNLM"/>
    </source>
</evidence>
<evidence type="ECO:0000313" key="4">
    <source>
        <dbReference type="EMBL" id="OAQ60994.1"/>
    </source>
</evidence>
<dbReference type="RefSeq" id="XP_018138803.1">
    <property type="nucleotide sequence ID" value="XM_018290965.1"/>
</dbReference>
<protein>
    <recommendedName>
        <fullName evidence="6">Extracellular membrane protein CFEM domain-containing protein</fullName>
    </recommendedName>
</protein>
<dbReference type="KEGG" id="pchm:VFPPC_13188"/>
<feature type="chain" id="PRO_5008101304" description="Extracellular membrane protein CFEM domain-containing protein" evidence="3">
    <location>
        <begin position="19"/>
        <end position="329"/>
    </location>
</feature>
<accession>A0A179F6C4</accession>
<keyword evidence="2" id="KW-0812">Transmembrane</keyword>
<keyword evidence="2" id="KW-1133">Transmembrane helix</keyword>
<name>A0A179F6C4_METCM</name>
<keyword evidence="1" id="KW-0175">Coiled coil</keyword>
<evidence type="ECO:0000313" key="5">
    <source>
        <dbReference type="Proteomes" id="UP000078397"/>
    </source>
</evidence>
<feature type="coiled-coil region" evidence="1">
    <location>
        <begin position="279"/>
        <end position="326"/>
    </location>
</feature>
<feature type="signal peptide" evidence="3">
    <location>
        <begin position="1"/>
        <end position="18"/>
    </location>
</feature>
<evidence type="ECO:0000256" key="1">
    <source>
        <dbReference type="SAM" id="Coils"/>
    </source>
</evidence>
<evidence type="ECO:0000256" key="3">
    <source>
        <dbReference type="SAM" id="SignalP"/>
    </source>
</evidence>
<feature type="transmembrane region" description="Helical" evidence="2">
    <location>
        <begin position="131"/>
        <end position="156"/>
    </location>
</feature>
<reference evidence="4 5" key="1">
    <citation type="journal article" date="2016" name="PLoS Pathog.">
        <title>Biosynthesis of antibiotic leucinostatins in bio-control fungus Purpureocillium lilacinum and their inhibition on phytophthora revealed by genome mining.</title>
        <authorList>
            <person name="Wang G."/>
            <person name="Liu Z."/>
            <person name="Lin R."/>
            <person name="Li E."/>
            <person name="Mao Z."/>
            <person name="Ling J."/>
            <person name="Yang Y."/>
            <person name="Yin W.B."/>
            <person name="Xie B."/>
        </authorList>
    </citation>
    <scope>NUCLEOTIDE SEQUENCE [LARGE SCALE GENOMIC DNA]</scope>
    <source>
        <strain evidence="4">170</strain>
    </source>
</reference>
<keyword evidence="3" id="KW-0732">Signal</keyword>
<evidence type="ECO:0000256" key="2">
    <source>
        <dbReference type="SAM" id="Phobius"/>
    </source>
</evidence>
<proteinExistence type="predicted"/>
<dbReference type="EMBL" id="LSBJ02000001">
    <property type="protein sequence ID" value="OAQ60994.1"/>
    <property type="molecule type" value="Genomic_DNA"/>
</dbReference>
<comment type="caution">
    <text evidence="4">The sequence shown here is derived from an EMBL/GenBank/DDBJ whole genome shotgun (WGS) entry which is preliminary data.</text>
</comment>
<gene>
    <name evidence="4" type="ORF">VFPPC_13188</name>
</gene>
<dbReference type="Proteomes" id="UP000078397">
    <property type="component" value="Unassembled WGS sequence"/>
</dbReference>
<dbReference type="GeneID" id="28854959"/>
<keyword evidence="5" id="KW-1185">Reference proteome</keyword>
<organism evidence="4 5">
    <name type="scientific">Pochonia chlamydosporia 170</name>
    <dbReference type="NCBI Taxonomy" id="1380566"/>
    <lineage>
        <taxon>Eukaryota</taxon>
        <taxon>Fungi</taxon>
        <taxon>Dikarya</taxon>
        <taxon>Ascomycota</taxon>
        <taxon>Pezizomycotina</taxon>
        <taxon>Sordariomycetes</taxon>
        <taxon>Hypocreomycetidae</taxon>
        <taxon>Hypocreales</taxon>
        <taxon>Clavicipitaceae</taxon>
        <taxon>Pochonia</taxon>
    </lineage>
</organism>